<name>W1Q3Z7_ABIDE</name>
<comment type="caution">
    <text evidence="2">The sequence shown here is derived from an EMBL/GenBank/DDBJ whole genome shotgun (WGS) entry which is preliminary data.</text>
</comment>
<reference evidence="2" key="1">
    <citation type="submission" date="2013-06" db="EMBL/GenBank/DDBJ databases">
        <authorList>
            <person name="Weinstock G."/>
            <person name="Sodergren E."/>
            <person name="Clifton S."/>
            <person name="Fulton L."/>
            <person name="Fulton B."/>
            <person name="Courtney L."/>
            <person name="Fronick C."/>
            <person name="Harrison M."/>
            <person name="Strong C."/>
            <person name="Farmer C."/>
            <person name="Delahaunty K."/>
            <person name="Markovic C."/>
            <person name="Hall O."/>
            <person name="Minx P."/>
            <person name="Tomlinson C."/>
            <person name="Mitreva M."/>
            <person name="Nelson J."/>
            <person name="Hou S."/>
            <person name="Wollam A."/>
            <person name="Pepin K.H."/>
            <person name="Johnson M."/>
            <person name="Bhonagiri V."/>
            <person name="Nash W.E."/>
            <person name="Warren W."/>
            <person name="Chinwalla A."/>
            <person name="Mardis E.R."/>
            <person name="Wilson R.K."/>
        </authorList>
    </citation>
    <scope>NUCLEOTIDE SEQUENCE [LARGE SCALE GENOMIC DNA]</scope>
    <source>
        <strain evidence="2">ATCC 49176</strain>
    </source>
</reference>
<dbReference type="STRING" id="592010.GCWU000182_000666"/>
<feature type="signal peptide" evidence="1">
    <location>
        <begin position="1"/>
        <end position="30"/>
    </location>
</feature>
<dbReference type="AlphaFoldDB" id="W1Q3Z7"/>
<sequence length="292" mass="32107">MMMKSIKKFFAVTAVAATVFATTPATTAHAVGLNELFSKADAALKTVKSVELKGDLAVAFDQNGTKVNVANVNFETELDVENVQGEGKIEVASQLSPNAQKQAFQVKDDTLSTQTGDKEWTKADFSAQRNQFKTAIQNGLQAAYKDLTPEQEATLGQYFEVKEDGEDYVYALKQGIDGKKFFEDNKETFARVKDQVLKQAEANGQSVSDQQKATYDKLFSAETMEKFFASNPKVEVRYNKSTFLVSKVTLDVNLNPADFLPAQSAQGAPGKVSVQANLEAKDYNQPIELENH</sequence>
<dbReference type="EMBL" id="ACIN03000004">
    <property type="protein sequence ID" value="ESK65932.1"/>
    <property type="molecule type" value="Genomic_DNA"/>
</dbReference>
<keyword evidence="3" id="KW-1185">Reference proteome</keyword>
<dbReference type="HOGENOM" id="CLU_951943_0_0_9"/>
<evidence type="ECO:0000256" key="1">
    <source>
        <dbReference type="SAM" id="SignalP"/>
    </source>
</evidence>
<gene>
    <name evidence="2" type="ORF">GCWU000182_000666</name>
</gene>
<dbReference type="Proteomes" id="UP000019050">
    <property type="component" value="Unassembled WGS sequence"/>
</dbReference>
<proteinExistence type="predicted"/>
<accession>W1Q3Z7</accession>
<evidence type="ECO:0000313" key="2">
    <source>
        <dbReference type="EMBL" id="ESK65932.1"/>
    </source>
</evidence>
<keyword evidence="1" id="KW-0732">Signal</keyword>
<evidence type="ECO:0000313" key="3">
    <source>
        <dbReference type="Proteomes" id="UP000019050"/>
    </source>
</evidence>
<organism evidence="2 3">
    <name type="scientific">Abiotrophia defectiva ATCC 49176</name>
    <dbReference type="NCBI Taxonomy" id="592010"/>
    <lineage>
        <taxon>Bacteria</taxon>
        <taxon>Bacillati</taxon>
        <taxon>Bacillota</taxon>
        <taxon>Bacilli</taxon>
        <taxon>Lactobacillales</taxon>
        <taxon>Aerococcaceae</taxon>
        <taxon>Abiotrophia</taxon>
    </lineage>
</organism>
<feature type="chain" id="PRO_5004808742" evidence="1">
    <location>
        <begin position="31"/>
        <end position="292"/>
    </location>
</feature>
<protein>
    <submittedName>
        <fullName evidence="2">Uncharacterized protein</fullName>
    </submittedName>
</protein>